<dbReference type="InterPro" id="IPR025159">
    <property type="entry name" value="AbiEi_N"/>
</dbReference>
<dbReference type="RefSeq" id="WP_019618511.1">
    <property type="nucleotide sequence ID" value="NZ_JBHUNE010000006.1"/>
</dbReference>
<protein>
    <submittedName>
        <fullName evidence="3">Type IV toxin-antitoxin system AbiEi family antitoxin domain-containing protein</fullName>
    </submittedName>
</protein>
<dbReference type="Pfam" id="PF13338">
    <property type="entry name" value="AbiEi_4"/>
    <property type="match status" value="1"/>
</dbReference>
<reference evidence="4" key="1">
    <citation type="journal article" date="2019" name="Int. J. Syst. Evol. Microbiol.">
        <title>The Global Catalogue of Microorganisms (GCM) 10K type strain sequencing project: providing services to taxonomists for standard genome sequencing and annotation.</title>
        <authorList>
            <consortium name="The Broad Institute Genomics Platform"/>
            <consortium name="The Broad Institute Genome Sequencing Center for Infectious Disease"/>
            <person name="Wu L."/>
            <person name="Ma J."/>
        </authorList>
    </citation>
    <scope>NUCLEOTIDE SEQUENCE [LARGE SCALE GENOMIC DNA]</scope>
    <source>
        <strain evidence="4">TISTR 1514</strain>
    </source>
</reference>
<dbReference type="EMBL" id="JBHUNE010000006">
    <property type="protein sequence ID" value="MFD2758057.1"/>
    <property type="molecule type" value="Genomic_DNA"/>
</dbReference>
<proteinExistence type="predicted"/>
<dbReference type="InterPro" id="IPR011335">
    <property type="entry name" value="Restrct_endonuc-II-like"/>
</dbReference>
<name>A0ABW5UWJ8_9MICO</name>
<sequence length="282" mass="32376">MHDDLDAYLNRKHQVISTEELHGLGYDRHTIGKLVAAGRLTRQQRGWYRLPTTPLTMFGRARIARGTVTCLSALQHLGFWTPEFRELHLRVGAYGLGKTWHHLPTLGLPEDPLDSHEGILLCAQDCCELDELVAILDEMARRALDITALDGHPLAKEKLQRAIALSGHRADSALESLVRVRLGQLGIKHRTHVKVGVFELDFLIGDYLAVECDGFAYHSNQADFIRDRKKDRYFESLGYSMLRFTYWDIIERWDECEAQILSMVRTERHRYPSSRRVTPFAV</sequence>
<comment type="caution">
    <text evidence="3">The sequence shown here is derived from an EMBL/GenBank/DDBJ whole genome shotgun (WGS) entry which is preliminary data.</text>
</comment>
<feature type="domain" description="Restriction endonuclease type II-like" evidence="2">
    <location>
        <begin position="176"/>
        <end position="260"/>
    </location>
</feature>
<feature type="domain" description="AbiEi antitoxin N-terminal" evidence="1">
    <location>
        <begin position="7"/>
        <end position="51"/>
    </location>
</feature>
<dbReference type="Proteomes" id="UP001597492">
    <property type="component" value="Unassembled WGS sequence"/>
</dbReference>
<organism evidence="3 4">
    <name type="scientific">Gulosibacter faecalis</name>
    <dbReference type="NCBI Taxonomy" id="272240"/>
    <lineage>
        <taxon>Bacteria</taxon>
        <taxon>Bacillati</taxon>
        <taxon>Actinomycetota</taxon>
        <taxon>Actinomycetes</taxon>
        <taxon>Micrococcales</taxon>
        <taxon>Microbacteriaceae</taxon>
        <taxon>Gulosibacter</taxon>
    </lineage>
</organism>
<keyword evidence="4" id="KW-1185">Reference proteome</keyword>
<evidence type="ECO:0000313" key="3">
    <source>
        <dbReference type="EMBL" id="MFD2758057.1"/>
    </source>
</evidence>
<accession>A0ABW5UWJ8</accession>
<evidence type="ECO:0000313" key="4">
    <source>
        <dbReference type="Proteomes" id="UP001597492"/>
    </source>
</evidence>
<dbReference type="InterPro" id="IPR049468">
    <property type="entry name" value="Restrct_endonuc-II-like_dom"/>
</dbReference>
<dbReference type="Pfam" id="PF18741">
    <property type="entry name" value="MTES_1575"/>
    <property type="match status" value="1"/>
</dbReference>
<dbReference type="SUPFAM" id="SSF52980">
    <property type="entry name" value="Restriction endonuclease-like"/>
    <property type="match status" value="1"/>
</dbReference>
<evidence type="ECO:0000259" key="1">
    <source>
        <dbReference type="Pfam" id="PF13338"/>
    </source>
</evidence>
<gene>
    <name evidence="3" type="ORF">ACFSW7_06670</name>
</gene>
<dbReference type="Gene3D" id="3.40.960.10">
    <property type="entry name" value="VSR Endonuclease"/>
    <property type="match status" value="1"/>
</dbReference>
<evidence type="ECO:0000259" key="2">
    <source>
        <dbReference type="Pfam" id="PF18741"/>
    </source>
</evidence>